<dbReference type="InterPro" id="IPR036097">
    <property type="entry name" value="HisK_dim/P_sf"/>
</dbReference>
<comment type="caution">
    <text evidence="1">The sequence shown here is derived from an EMBL/GenBank/DDBJ whole genome shotgun (WGS) entry which is preliminary data.</text>
</comment>
<dbReference type="AlphaFoldDB" id="A0AAE3R7D3"/>
<dbReference type="EMBL" id="JASJOU010000014">
    <property type="protein sequence ID" value="MDJ1504996.1"/>
    <property type="molecule type" value="Genomic_DNA"/>
</dbReference>
<accession>A0AAE3R7D3</accession>
<name>A0AAE3R7D3_9BACT</name>
<proteinExistence type="predicted"/>
<organism evidence="1 2">
    <name type="scientific">Xanthocytophaga agilis</name>
    <dbReference type="NCBI Taxonomy" id="3048010"/>
    <lineage>
        <taxon>Bacteria</taxon>
        <taxon>Pseudomonadati</taxon>
        <taxon>Bacteroidota</taxon>
        <taxon>Cytophagia</taxon>
        <taxon>Cytophagales</taxon>
        <taxon>Rhodocytophagaceae</taxon>
        <taxon>Xanthocytophaga</taxon>
    </lineage>
</organism>
<dbReference type="GO" id="GO:0000155">
    <property type="term" value="F:phosphorelay sensor kinase activity"/>
    <property type="evidence" value="ECO:0007669"/>
    <property type="project" value="InterPro"/>
</dbReference>
<protein>
    <submittedName>
        <fullName evidence="1">Uncharacterized protein</fullName>
    </submittedName>
</protein>
<reference evidence="1" key="1">
    <citation type="submission" date="2023-05" db="EMBL/GenBank/DDBJ databases">
        <authorList>
            <person name="Zhang X."/>
        </authorList>
    </citation>
    <scope>NUCLEOTIDE SEQUENCE</scope>
    <source>
        <strain evidence="1">BD1B2-1</strain>
    </source>
</reference>
<keyword evidence="2" id="KW-1185">Reference proteome</keyword>
<evidence type="ECO:0000313" key="1">
    <source>
        <dbReference type="EMBL" id="MDJ1504996.1"/>
    </source>
</evidence>
<dbReference type="RefSeq" id="WP_314516737.1">
    <property type="nucleotide sequence ID" value="NZ_JASJOU010000014.1"/>
</dbReference>
<dbReference type="SUPFAM" id="SSF47384">
    <property type="entry name" value="Homodimeric domain of signal transducing histidine kinase"/>
    <property type="match status" value="1"/>
</dbReference>
<dbReference type="Proteomes" id="UP001232063">
    <property type="component" value="Unassembled WGS sequence"/>
</dbReference>
<sequence>MNSQSPQTKTLFWINHRLRQPLCSALGIVQLLHQEDLQPQVKNLVQLLEAQLTKIDQLTKQAVTDVVKDISEQVQRESGVY</sequence>
<gene>
    <name evidence="1" type="ORF">QNI22_30315</name>
</gene>
<dbReference type="Gene3D" id="1.10.287.130">
    <property type="match status" value="1"/>
</dbReference>
<evidence type="ECO:0000313" key="2">
    <source>
        <dbReference type="Proteomes" id="UP001232063"/>
    </source>
</evidence>